<dbReference type="Proteomes" id="UP000614601">
    <property type="component" value="Unassembled WGS sequence"/>
</dbReference>
<dbReference type="Proteomes" id="UP000783686">
    <property type="component" value="Unassembled WGS sequence"/>
</dbReference>
<feature type="compositionally biased region" description="Polar residues" evidence="1">
    <location>
        <begin position="166"/>
        <end position="176"/>
    </location>
</feature>
<dbReference type="EMBL" id="CAJFCW020000006">
    <property type="protein sequence ID" value="CAG9125693.1"/>
    <property type="molecule type" value="Genomic_DNA"/>
</dbReference>
<comment type="caution">
    <text evidence="2">The sequence shown here is derived from an EMBL/GenBank/DDBJ whole genome shotgun (WGS) entry which is preliminary data.</text>
</comment>
<feature type="region of interest" description="Disordered" evidence="1">
    <location>
        <begin position="365"/>
        <end position="403"/>
    </location>
</feature>
<evidence type="ECO:0000256" key="1">
    <source>
        <dbReference type="SAM" id="MobiDB-lite"/>
    </source>
</evidence>
<proteinExistence type="predicted"/>
<feature type="region of interest" description="Disordered" evidence="1">
    <location>
        <begin position="162"/>
        <end position="225"/>
    </location>
</feature>
<accession>A0A811LHN2</accession>
<dbReference type="EMBL" id="CAJFDH010000006">
    <property type="protein sequence ID" value="CAD5229074.1"/>
    <property type="molecule type" value="Genomic_DNA"/>
</dbReference>
<evidence type="ECO:0000313" key="3">
    <source>
        <dbReference type="Proteomes" id="UP000614601"/>
    </source>
</evidence>
<gene>
    <name evidence="2" type="ORF">BOKJ2_LOCUS13133</name>
</gene>
<keyword evidence="3" id="KW-1185">Reference proteome</keyword>
<organism evidence="2 3">
    <name type="scientific">Bursaphelenchus okinawaensis</name>
    <dbReference type="NCBI Taxonomy" id="465554"/>
    <lineage>
        <taxon>Eukaryota</taxon>
        <taxon>Metazoa</taxon>
        <taxon>Ecdysozoa</taxon>
        <taxon>Nematoda</taxon>
        <taxon>Chromadorea</taxon>
        <taxon>Rhabditida</taxon>
        <taxon>Tylenchina</taxon>
        <taxon>Tylenchomorpha</taxon>
        <taxon>Aphelenchoidea</taxon>
        <taxon>Aphelenchoididae</taxon>
        <taxon>Bursaphelenchus</taxon>
    </lineage>
</organism>
<protein>
    <submittedName>
        <fullName evidence="2">Uncharacterized protein</fullName>
    </submittedName>
</protein>
<evidence type="ECO:0000313" key="2">
    <source>
        <dbReference type="EMBL" id="CAD5229074.1"/>
    </source>
</evidence>
<sequence length="547" mass="63159">MIMEDDTEPEKKPKASVVDWDSYYETEDETDEHLEDGGFNNSNSNRRRCPFCRRRIYSKHKGRYRNLTCSTFRRISIAQNHGIDENYLLSYPDRSWICKRHWKDYDRDPKGPIHIHPMVPRQKYVTCEGEEFFESKEDFSRRVYNEVMKELNYRYTLRYNQREGKSLSSEPRNSSLDPRPHSSNDRPDTPSKLHEIRKDGSSPSEPTHPDIKQEPETPSSSPISATRILDNMIKKKPNKTRKIKASEVAKHLKKSKEKELALRPSEVKPIVHTYPALMHNRYDALTMKQCDGEDINSYYHRVMNTTKRISLETMNIDILNSLIFVAGLADEEMRRKTLFQLLITTDDAPKAADLALFCERGQRSEKDDSVKGITEETSKIIHQRSGEDEDRPKGRLDETDKKEDHDMPFLFSEVFITSSKASSSSPNSMPKLALPQTQTLNKSTLPSGTSQQNPREVVLPTLRKPSIITSVYKPWSSSSNGNVDKPKSINTLPLQRKRQLNYSNVAMDPNVKKIKVFNITPNKVKNQDKVIKLVKLIMPNKKQALST</sequence>
<dbReference type="AlphaFoldDB" id="A0A811LHN2"/>
<feature type="compositionally biased region" description="Basic and acidic residues" evidence="1">
    <location>
        <begin position="178"/>
        <end position="200"/>
    </location>
</feature>
<reference evidence="2" key="1">
    <citation type="submission" date="2020-09" db="EMBL/GenBank/DDBJ databases">
        <authorList>
            <person name="Kikuchi T."/>
        </authorList>
    </citation>
    <scope>NUCLEOTIDE SEQUENCE</scope>
    <source>
        <strain evidence="2">SH1</strain>
    </source>
</reference>
<name>A0A811LHN2_9BILA</name>